<organism evidence="1 2">
    <name type="scientific">Holdemanella biformis DSM 3989</name>
    <dbReference type="NCBI Taxonomy" id="518637"/>
    <lineage>
        <taxon>Bacteria</taxon>
        <taxon>Bacillati</taxon>
        <taxon>Bacillota</taxon>
        <taxon>Erysipelotrichia</taxon>
        <taxon>Erysipelotrichales</taxon>
        <taxon>Erysipelotrichaceae</taxon>
        <taxon>Holdemanella</taxon>
    </lineage>
</organism>
<proteinExistence type="predicted"/>
<keyword evidence="2" id="KW-1185">Reference proteome</keyword>
<accession>B7C7M1</accession>
<comment type="caution">
    <text evidence="1">The sequence shown here is derived from an EMBL/GenBank/DDBJ whole genome shotgun (WGS) entry which is preliminary data.</text>
</comment>
<dbReference type="Proteomes" id="UP000004315">
    <property type="component" value="Unassembled WGS sequence"/>
</dbReference>
<dbReference type="EMBL" id="ABYT01000013">
    <property type="protein sequence ID" value="EEC91251.1"/>
    <property type="molecule type" value="Genomic_DNA"/>
</dbReference>
<dbReference type="AlphaFoldDB" id="B7C7M1"/>
<gene>
    <name evidence="1" type="ORF">EUBIFOR_00170</name>
</gene>
<name>B7C7M1_9FIRM</name>
<dbReference type="HOGENOM" id="CLU_1945824_0_0_9"/>
<evidence type="ECO:0000313" key="1">
    <source>
        <dbReference type="EMBL" id="EEC91251.1"/>
    </source>
</evidence>
<sequence length="129" mass="14509">MPRVRNDKLYVNTAAIITTIIGHKAIKKPSQAAVIVLRKLCCQIAIDNSAEIIKEPKAALYVGHPSTVSANISHKMGQSPKIKYRKLISSLPCTFELYQSVYVCQKKIAKNRRVSAIKQQMRVKYEVII</sequence>
<evidence type="ECO:0000313" key="2">
    <source>
        <dbReference type="Proteomes" id="UP000004315"/>
    </source>
</evidence>
<dbReference type="STRING" id="518637.EUBIFOR_00170"/>
<protein>
    <submittedName>
        <fullName evidence="1">Uncharacterized protein</fullName>
    </submittedName>
</protein>
<reference evidence="1 2" key="1">
    <citation type="submission" date="2008-11" db="EMBL/GenBank/DDBJ databases">
        <title>Draft genome sequence of Eubacterium biforme (DSM 3989).</title>
        <authorList>
            <person name="Sudarsanam P."/>
            <person name="Ley R."/>
            <person name="Guruge J."/>
            <person name="Turnbaugh P.J."/>
            <person name="Mahowald M."/>
            <person name="Liep D."/>
            <person name="Gordon J."/>
        </authorList>
    </citation>
    <scope>NUCLEOTIDE SEQUENCE [LARGE SCALE GENOMIC DNA]</scope>
    <source>
        <strain evidence="1 2">DSM 3989</strain>
    </source>
</reference>